<proteinExistence type="predicted"/>
<dbReference type="Gramene" id="Solyc06g074905.1.1">
    <property type="protein sequence ID" value="Solyc06g074905.1.1"/>
    <property type="gene ID" value="Solyc06g074905.1"/>
</dbReference>
<sequence>MDYVRGKGYGKRPPEKICVQQVDLEASMASTMGTAKKEEQGTSELLRKLEEELARMDIQVGKRTQVKMDAFMIRMQQMLSVSGSLWFNLMQRVVGCEKSLSLDPGMSLLMREVVYLSLCN</sequence>
<evidence type="ECO:0000313" key="2">
    <source>
        <dbReference type="Proteomes" id="UP000004994"/>
    </source>
</evidence>
<protein>
    <submittedName>
        <fullName evidence="1">Uncharacterized protein</fullName>
    </submittedName>
</protein>
<keyword evidence="2" id="KW-1185">Reference proteome</keyword>
<accession>A0A3Q7H044</accession>
<evidence type="ECO:0000313" key="1">
    <source>
        <dbReference type="EnsemblPlants" id="Solyc06g074905.1.1"/>
    </source>
</evidence>
<dbReference type="EnsemblPlants" id="Solyc06g074905.1.1">
    <property type="protein sequence ID" value="Solyc06g074905.1.1"/>
    <property type="gene ID" value="Solyc06g074905.1"/>
</dbReference>
<reference evidence="1" key="2">
    <citation type="submission" date="2019-01" db="UniProtKB">
        <authorList>
            <consortium name="EnsemblPlants"/>
        </authorList>
    </citation>
    <scope>IDENTIFICATION</scope>
    <source>
        <strain evidence="1">cv. Heinz 1706</strain>
    </source>
</reference>
<dbReference type="AlphaFoldDB" id="A0A3Q7H044"/>
<reference evidence="1" key="1">
    <citation type="journal article" date="2012" name="Nature">
        <title>The tomato genome sequence provides insights into fleshy fruit evolution.</title>
        <authorList>
            <consortium name="Tomato Genome Consortium"/>
        </authorList>
    </citation>
    <scope>NUCLEOTIDE SEQUENCE [LARGE SCALE GENOMIC DNA]</scope>
    <source>
        <strain evidence="1">cv. Heinz 1706</strain>
    </source>
</reference>
<name>A0A3Q7H044_SOLLC</name>
<dbReference type="Proteomes" id="UP000004994">
    <property type="component" value="Chromosome 6"/>
</dbReference>
<organism evidence="1">
    <name type="scientific">Solanum lycopersicum</name>
    <name type="common">Tomato</name>
    <name type="synonym">Lycopersicon esculentum</name>
    <dbReference type="NCBI Taxonomy" id="4081"/>
    <lineage>
        <taxon>Eukaryota</taxon>
        <taxon>Viridiplantae</taxon>
        <taxon>Streptophyta</taxon>
        <taxon>Embryophyta</taxon>
        <taxon>Tracheophyta</taxon>
        <taxon>Spermatophyta</taxon>
        <taxon>Magnoliopsida</taxon>
        <taxon>eudicotyledons</taxon>
        <taxon>Gunneridae</taxon>
        <taxon>Pentapetalae</taxon>
        <taxon>asterids</taxon>
        <taxon>lamiids</taxon>
        <taxon>Solanales</taxon>
        <taxon>Solanaceae</taxon>
        <taxon>Solanoideae</taxon>
        <taxon>Solaneae</taxon>
        <taxon>Solanum</taxon>
        <taxon>Solanum subgen. Lycopersicon</taxon>
    </lineage>
</organism>
<dbReference type="InParanoid" id="A0A3Q7H044"/>